<proteinExistence type="predicted"/>
<accession>A0A9D4A9G4</accession>
<gene>
    <name evidence="1" type="ORF">J1N35_013948</name>
</gene>
<comment type="caution">
    <text evidence="1">The sequence shown here is derived from an EMBL/GenBank/DDBJ whole genome shotgun (WGS) entry which is preliminary data.</text>
</comment>
<dbReference type="Proteomes" id="UP000828251">
    <property type="component" value="Unassembled WGS sequence"/>
</dbReference>
<sequence length="94" mass="10446">MDVRGLLSGEQLLRCSKGDAPFEVMTIAVITQPINNYNNCHANSSLTSTMLKHPLCSWEPSCVHIVVGLRTRMKGEEIEEIVELLERSKKGFGS</sequence>
<name>A0A9D4A9G4_9ROSI</name>
<dbReference type="AlphaFoldDB" id="A0A9D4A9G4"/>
<protein>
    <submittedName>
        <fullName evidence="1">Uncharacterized protein</fullName>
    </submittedName>
</protein>
<dbReference type="EMBL" id="JAIQCV010000005">
    <property type="protein sequence ID" value="KAH1097027.1"/>
    <property type="molecule type" value="Genomic_DNA"/>
</dbReference>
<evidence type="ECO:0000313" key="1">
    <source>
        <dbReference type="EMBL" id="KAH1097027.1"/>
    </source>
</evidence>
<keyword evidence="2" id="KW-1185">Reference proteome</keyword>
<organism evidence="1 2">
    <name type="scientific">Gossypium stocksii</name>
    <dbReference type="NCBI Taxonomy" id="47602"/>
    <lineage>
        <taxon>Eukaryota</taxon>
        <taxon>Viridiplantae</taxon>
        <taxon>Streptophyta</taxon>
        <taxon>Embryophyta</taxon>
        <taxon>Tracheophyta</taxon>
        <taxon>Spermatophyta</taxon>
        <taxon>Magnoliopsida</taxon>
        <taxon>eudicotyledons</taxon>
        <taxon>Gunneridae</taxon>
        <taxon>Pentapetalae</taxon>
        <taxon>rosids</taxon>
        <taxon>malvids</taxon>
        <taxon>Malvales</taxon>
        <taxon>Malvaceae</taxon>
        <taxon>Malvoideae</taxon>
        <taxon>Gossypium</taxon>
    </lineage>
</organism>
<evidence type="ECO:0000313" key="2">
    <source>
        <dbReference type="Proteomes" id="UP000828251"/>
    </source>
</evidence>
<reference evidence="1 2" key="1">
    <citation type="journal article" date="2021" name="Plant Biotechnol. J.">
        <title>Multi-omics assisted identification of the key and species-specific regulatory components of drought-tolerant mechanisms in Gossypium stocksii.</title>
        <authorList>
            <person name="Yu D."/>
            <person name="Ke L."/>
            <person name="Zhang D."/>
            <person name="Wu Y."/>
            <person name="Sun Y."/>
            <person name="Mei J."/>
            <person name="Sun J."/>
            <person name="Sun Y."/>
        </authorList>
    </citation>
    <scope>NUCLEOTIDE SEQUENCE [LARGE SCALE GENOMIC DNA]</scope>
    <source>
        <strain evidence="2">cv. E1</strain>
        <tissue evidence="1">Leaf</tissue>
    </source>
</reference>